<dbReference type="AlphaFoldDB" id="A0A662ZEK4"/>
<accession>A0A662ZEK4</accession>
<dbReference type="EMBL" id="FOSF01000120">
    <property type="protein sequence ID" value="SFK57771.1"/>
    <property type="molecule type" value="Genomic_DNA"/>
</dbReference>
<evidence type="ECO:0000259" key="1">
    <source>
        <dbReference type="Pfam" id="PF13635"/>
    </source>
</evidence>
<keyword evidence="3" id="KW-1185">Reference proteome</keyword>
<feature type="domain" description="DUF4143" evidence="1">
    <location>
        <begin position="19"/>
        <end position="79"/>
    </location>
</feature>
<dbReference type="Pfam" id="PF13635">
    <property type="entry name" value="DUF4143"/>
    <property type="match status" value="1"/>
</dbReference>
<dbReference type="InterPro" id="IPR025420">
    <property type="entry name" value="DUF4143"/>
</dbReference>
<dbReference type="InterPro" id="IPR011335">
    <property type="entry name" value="Restrct_endonuc-II-like"/>
</dbReference>
<gene>
    <name evidence="2" type="ORF">SAMN04487865_11202</name>
</gene>
<dbReference type="SUPFAM" id="SSF52980">
    <property type="entry name" value="Restriction endonuclease-like"/>
    <property type="match status" value="1"/>
</dbReference>
<sequence>MSFKDKDFTENDIYAKLLNDKLQTNLGYLYENIIAQTLATNGHGLFYHTFRNEAAKRNYEIDFLTTFNKKICPIEVKSSGFDILLLKQEDSYC</sequence>
<protein>
    <recommendedName>
        <fullName evidence="1">DUF4143 domain-containing protein</fullName>
    </recommendedName>
</protein>
<name>A0A662ZEK4_9GAMM</name>
<proteinExistence type="predicted"/>
<evidence type="ECO:0000313" key="2">
    <source>
        <dbReference type="EMBL" id="SFK57771.1"/>
    </source>
</evidence>
<organism evidence="2 3">
    <name type="scientific">Succinivibrio dextrinosolvens</name>
    <dbReference type="NCBI Taxonomy" id="83771"/>
    <lineage>
        <taxon>Bacteria</taxon>
        <taxon>Pseudomonadati</taxon>
        <taxon>Pseudomonadota</taxon>
        <taxon>Gammaproteobacteria</taxon>
        <taxon>Aeromonadales</taxon>
        <taxon>Succinivibrionaceae</taxon>
        <taxon>Succinivibrio</taxon>
    </lineage>
</organism>
<evidence type="ECO:0000313" key="3">
    <source>
        <dbReference type="Proteomes" id="UP000243374"/>
    </source>
</evidence>
<reference evidence="2 3" key="1">
    <citation type="submission" date="2016-10" db="EMBL/GenBank/DDBJ databases">
        <authorList>
            <person name="Varghese N."/>
            <person name="Submissions S."/>
        </authorList>
    </citation>
    <scope>NUCLEOTIDE SEQUENCE [LARGE SCALE GENOMIC DNA]</scope>
    <source>
        <strain evidence="2 3">22B</strain>
    </source>
</reference>
<dbReference type="Proteomes" id="UP000243374">
    <property type="component" value="Unassembled WGS sequence"/>
</dbReference>